<keyword evidence="1" id="KW-1133">Transmembrane helix</keyword>
<dbReference type="EMBL" id="CACVKT020006447">
    <property type="protein sequence ID" value="CAC5401635.1"/>
    <property type="molecule type" value="Genomic_DNA"/>
</dbReference>
<dbReference type="Pfam" id="PF00059">
    <property type="entry name" value="Lectin_C"/>
    <property type="match status" value="1"/>
</dbReference>
<feature type="transmembrane region" description="Helical" evidence="1">
    <location>
        <begin position="12"/>
        <end position="32"/>
    </location>
</feature>
<protein>
    <recommendedName>
        <fullName evidence="2">C-type lectin domain-containing protein</fullName>
    </recommendedName>
</protein>
<keyword evidence="1" id="KW-0472">Membrane</keyword>
<dbReference type="InterPro" id="IPR016187">
    <property type="entry name" value="CTDL_fold"/>
</dbReference>
<evidence type="ECO:0000313" key="4">
    <source>
        <dbReference type="Proteomes" id="UP000507470"/>
    </source>
</evidence>
<evidence type="ECO:0000259" key="2">
    <source>
        <dbReference type="PROSITE" id="PS50041"/>
    </source>
</evidence>
<dbReference type="PROSITE" id="PS50041">
    <property type="entry name" value="C_TYPE_LECTIN_2"/>
    <property type="match status" value="1"/>
</dbReference>
<dbReference type="Gene3D" id="3.10.100.10">
    <property type="entry name" value="Mannose-Binding Protein A, subunit A"/>
    <property type="match status" value="1"/>
</dbReference>
<dbReference type="CDD" id="cd00037">
    <property type="entry name" value="CLECT"/>
    <property type="match status" value="1"/>
</dbReference>
<sequence>MQSLVKMEKSLFFQWHFIGIIILIVLSGTSAINEKDKVVDAPLLDIEKGTLVATIDMSSANDRIKAYISEAIEMKMSELVKMKLQEVFGALKIDQDLKLYIENVKANLTLENEIKKNVDGLKQKVPDSISEDECSDPYRRVGKGCYLIQIDKVSGDAAFAKCLQRGAYLANFETINEAMLMQSELVRMNTGVHYYIGGRNINRYKQDGDWRWITKNGEMVQMKYFAFDKGEPNGINSAPQDCMFFYASRKYKFHSVWCENGNLLGGYICQK</sequence>
<dbReference type="Proteomes" id="UP000507470">
    <property type="component" value="Unassembled WGS sequence"/>
</dbReference>
<dbReference type="SMART" id="SM00034">
    <property type="entry name" value="CLECT"/>
    <property type="match status" value="1"/>
</dbReference>
<gene>
    <name evidence="3" type="ORF">MCOR_35698</name>
</gene>
<evidence type="ECO:0000256" key="1">
    <source>
        <dbReference type="SAM" id="Phobius"/>
    </source>
</evidence>
<dbReference type="InterPro" id="IPR001304">
    <property type="entry name" value="C-type_lectin-like"/>
</dbReference>
<proteinExistence type="predicted"/>
<dbReference type="AlphaFoldDB" id="A0A6J8D0L5"/>
<evidence type="ECO:0000313" key="3">
    <source>
        <dbReference type="EMBL" id="CAC5401635.1"/>
    </source>
</evidence>
<name>A0A6J8D0L5_MYTCO</name>
<keyword evidence="1" id="KW-0812">Transmembrane</keyword>
<organism evidence="3 4">
    <name type="scientific">Mytilus coruscus</name>
    <name type="common">Sea mussel</name>
    <dbReference type="NCBI Taxonomy" id="42192"/>
    <lineage>
        <taxon>Eukaryota</taxon>
        <taxon>Metazoa</taxon>
        <taxon>Spiralia</taxon>
        <taxon>Lophotrochozoa</taxon>
        <taxon>Mollusca</taxon>
        <taxon>Bivalvia</taxon>
        <taxon>Autobranchia</taxon>
        <taxon>Pteriomorphia</taxon>
        <taxon>Mytilida</taxon>
        <taxon>Mytiloidea</taxon>
        <taxon>Mytilidae</taxon>
        <taxon>Mytilinae</taxon>
        <taxon>Mytilus</taxon>
    </lineage>
</organism>
<dbReference type="OrthoDB" id="6047911at2759"/>
<keyword evidence="4" id="KW-1185">Reference proteome</keyword>
<reference evidence="3 4" key="1">
    <citation type="submission" date="2020-06" db="EMBL/GenBank/DDBJ databases">
        <authorList>
            <person name="Li R."/>
            <person name="Bekaert M."/>
        </authorList>
    </citation>
    <scope>NUCLEOTIDE SEQUENCE [LARGE SCALE GENOMIC DNA]</scope>
    <source>
        <strain evidence="4">wild</strain>
    </source>
</reference>
<dbReference type="InterPro" id="IPR016186">
    <property type="entry name" value="C-type_lectin-like/link_sf"/>
</dbReference>
<dbReference type="SUPFAM" id="SSF56436">
    <property type="entry name" value="C-type lectin-like"/>
    <property type="match status" value="1"/>
</dbReference>
<accession>A0A6J8D0L5</accession>
<feature type="domain" description="C-type lectin" evidence="2">
    <location>
        <begin position="141"/>
        <end position="259"/>
    </location>
</feature>